<sequence length="168" mass="18876">MTNSGGSPQNCPDRVGDIRRNGRLDQATLGAMDRQWPNLKRGGRDPNSQFWTHEWNTHGTCSRSTLALPAYFRRAVDRASSVDLLRLLRSNRIQPDNRLYRRADIGAALHRYNPRVKCNDVRSGGRTYKQIQEIRLCVQRDGSRVVSCGGGGTRFTSCGGGTIRFSRP</sequence>
<dbReference type="InterPro" id="IPR036430">
    <property type="entry name" value="RNase_T2-like_sf"/>
</dbReference>
<evidence type="ECO:0000256" key="2">
    <source>
        <dbReference type="ARBA" id="ARBA00022722"/>
    </source>
</evidence>
<evidence type="ECO:0000256" key="3">
    <source>
        <dbReference type="ARBA" id="ARBA00022759"/>
    </source>
</evidence>
<feature type="region of interest" description="Disordered" evidence="7">
    <location>
        <begin position="24"/>
        <end position="43"/>
    </location>
</feature>
<name>A0AAV0I239_9ROSI</name>
<accession>A0AAV0I239</accession>
<dbReference type="PROSITE" id="PS00531">
    <property type="entry name" value="RNASE_T2_2"/>
    <property type="match status" value="1"/>
</dbReference>
<evidence type="ECO:0000256" key="4">
    <source>
        <dbReference type="ARBA" id="ARBA00022801"/>
    </source>
</evidence>
<dbReference type="Pfam" id="PF00445">
    <property type="entry name" value="Ribonuclease_T2"/>
    <property type="match status" value="1"/>
</dbReference>
<proteinExistence type="inferred from homology"/>
<keyword evidence="2" id="KW-0540">Nuclease</keyword>
<dbReference type="GO" id="GO:0016787">
    <property type="term" value="F:hydrolase activity"/>
    <property type="evidence" value="ECO:0007669"/>
    <property type="project" value="UniProtKB-KW"/>
</dbReference>
<dbReference type="Proteomes" id="UP001154282">
    <property type="component" value="Unassembled WGS sequence"/>
</dbReference>
<dbReference type="InterPro" id="IPR033130">
    <property type="entry name" value="RNase_T2_His_AS_2"/>
</dbReference>
<evidence type="ECO:0000313" key="8">
    <source>
        <dbReference type="EMBL" id="CAI0391278.1"/>
    </source>
</evidence>
<dbReference type="GO" id="GO:0005576">
    <property type="term" value="C:extracellular region"/>
    <property type="evidence" value="ECO:0007669"/>
    <property type="project" value="TreeGrafter"/>
</dbReference>
<comment type="caution">
    <text evidence="8">The sequence shown here is derived from an EMBL/GenBank/DDBJ whole genome shotgun (WGS) entry which is preliminary data.</text>
</comment>
<comment type="similarity">
    <text evidence="1 6">Belongs to the RNase T2 family.</text>
</comment>
<dbReference type="GO" id="GO:0006401">
    <property type="term" value="P:RNA catabolic process"/>
    <property type="evidence" value="ECO:0007669"/>
    <property type="project" value="TreeGrafter"/>
</dbReference>
<reference evidence="8" key="1">
    <citation type="submission" date="2022-08" db="EMBL/GenBank/DDBJ databases">
        <authorList>
            <person name="Gutierrez-Valencia J."/>
        </authorList>
    </citation>
    <scope>NUCLEOTIDE SEQUENCE</scope>
</reference>
<dbReference type="SUPFAM" id="SSF55895">
    <property type="entry name" value="Ribonuclease Rh-like"/>
    <property type="match status" value="1"/>
</dbReference>
<organism evidence="8 9">
    <name type="scientific">Linum tenue</name>
    <dbReference type="NCBI Taxonomy" id="586396"/>
    <lineage>
        <taxon>Eukaryota</taxon>
        <taxon>Viridiplantae</taxon>
        <taxon>Streptophyta</taxon>
        <taxon>Embryophyta</taxon>
        <taxon>Tracheophyta</taxon>
        <taxon>Spermatophyta</taxon>
        <taxon>Magnoliopsida</taxon>
        <taxon>eudicotyledons</taxon>
        <taxon>Gunneridae</taxon>
        <taxon>Pentapetalae</taxon>
        <taxon>rosids</taxon>
        <taxon>fabids</taxon>
        <taxon>Malpighiales</taxon>
        <taxon>Linaceae</taxon>
        <taxon>Linum</taxon>
    </lineage>
</organism>
<keyword evidence="5" id="KW-0456">Lyase</keyword>
<dbReference type="EMBL" id="CAMGYJ010000003">
    <property type="protein sequence ID" value="CAI0391278.1"/>
    <property type="molecule type" value="Genomic_DNA"/>
</dbReference>
<dbReference type="Gene3D" id="3.90.730.10">
    <property type="entry name" value="Ribonuclease T2-like"/>
    <property type="match status" value="1"/>
</dbReference>
<gene>
    <name evidence="8" type="ORF">LITE_LOCUS7098</name>
</gene>
<evidence type="ECO:0000256" key="1">
    <source>
        <dbReference type="ARBA" id="ARBA00007469"/>
    </source>
</evidence>
<dbReference type="InterPro" id="IPR001568">
    <property type="entry name" value="RNase_T2-like"/>
</dbReference>
<evidence type="ECO:0000313" key="9">
    <source>
        <dbReference type="Proteomes" id="UP001154282"/>
    </source>
</evidence>
<dbReference type="GO" id="GO:0003723">
    <property type="term" value="F:RNA binding"/>
    <property type="evidence" value="ECO:0007669"/>
    <property type="project" value="InterPro"/>
</dbReference>
<keyword evidence="9" id="KW-1185">Reference proteome</keyword>
<dbReference type="GO" id="GO:0033897">
    <property type="term" value="F:ribonuclease T2 activity"/>
    <property type="evidence" value="ECO:0007669"/>
    <property type="project" value="InterPro"/>
</dbReference>
<dbReference type="PANTHER" id="PTHR11240:SF75">
    <property type="entry name" value="RIBONUCLEASE 3"/>
    <property type="match status" value="1"/>
</dbReference>
<keyword evidence="3" id="KW-0255">Endonuclease</keyword>
<evidence type="ECO:0000256" key="7">
    <source>
        <dbReference type="SAM" id="MobiDB-lite"/>
    </source>
</evidence>
<dbReference type="PANTHER" id="PTHR11240">
    <property type="entry name" value="RIBONUCLEASE T2"/>
    <property type="match status" value="1"/>
</dbReference>
<protein>
    <submittedName>
        <fullName evidence="8">Uncharacterized protein</fullName>
    </submittedName>
</protein>
<evidence type="ECO:0000256" key="6">
    <source>
        <dbReference type="RuleBase" id="RU004328"/>
    </source>
</evidence>
<keyword evidence="4" id="KW-0378">Hydrolase</keyword>
<dbReference type="AlphaFoldDB" id="A0AAV0I239"/>
<evidence type="ECO:0000256" key="5">
    <source>
        <dbReference type="ARBA" id="ARBA00023239"/>
    </source>
</evidence>